<evidence type="ECO:0000313" key="3">
    <source>
        <dbReference type="Proteomes" id="UP000638560"/>
    </source>
</evidence>
<protein>
    <recommendedName>
        <fullName evidence="4">DUF3054 domain-containing protein</fullName>
    </recommendedName>
</protein>
<evidence type="ECO:0008006" key="4">
    <source>
        <dbReference type="Google" id="ProtNLM"/>
    </source>
</evidence>
<keyword evidence="1" id="KW-0812">Transmembrane</keyword>
<feature type="transmembrane region" description="Helical" evidence="1">
    <location>
        <begin position="55"/>
        <end position="72"/>
    </location>
</feature>
<dbReference type="EMBL" id="JADPUN010000146">
    <property type="protein sequence ID" value="MBF9130178.1"/>
    <property type="molecule type" value="Genomic_DNA"/>
</dbReference>
<feature type="transmembrane region" description="Helical" evidence="1">
    <location>
        <begin position="21"/>
        <end position="43"/>
    </location>
</feature>
<organism evidence="2 3">
    <name type="scientific">Plantactinospora alkalitolerans</name>
    <dbReference type="NCBI Taxonomy" id="2789879"/>
    <lineage>
        <taxon>Bacteria</taxon>
        <taxon>Bacillati</taxon>
        <taxon>Actinomycetota</taxon>
        <taxon>Actinomycetes</taxon>
        <taxon>Micromonosporales</taxon>
        <taxon>Micromonosporaceae</taxon>
        <taxon>Plantactinospora</taxon>
    </lineage>
</organism>
<keyword evidence="1" id="KW-0472">Membrane</keyword>
<accession>A0ABS0GW08</accession>
<dbReference type="RefSeq" id="WP_196201759.1">
    <property type="nucleotide sequence ID" value="NZ_JADPUN010000146.1"/>
</dbReference>
<gene>
    <name evidence="2" type="ORF">I0C86_14610</name>
</gene>
<reference evidence="2 3" key="1">
    <citation type="submission" date="2020-11" db="EMBL/GenBank/DDBJ databases">
        <title>A novel isolate from a Black sea contaminated sediment with potential to produce alkanes: Plantactinospora alkalitolerans sp. nov.</title>
        <authorList>
            <person name="Carro L."/>
            <person name="Veyisoglu A."/>
            <person name="Guven K."/>
            <person name="Schumann P."/>
            <person name="Klenk H.-P."/>
            <person name="Sahin N."/>
        </authorList>
    </citation>
    <scope>NUCLEOTIDE SEQUENCE [LARGE SCALE GENOMIC DNA]</scope>
    <source>
        <strain evidence="2 3">S1510</strain>
    </source>
</reference>
<feature type="transmembrane region" description="Helical" evidence="1">
    <location>
        <begin position="84"/>
        <end position="107"/>
    </location>
</feature>
<keyword evidence="1" id="KW-1133">Transmembrane helix</keyword>
<keyword evidence="3" id="KW-1185">Reference proteome</keyword>
<evidence type="ECO:0000313" key="2">
    <source>
        <dbReference type="EMBL" id="MBF9130178.1"/>
    </source>
</evidence>
<feature type="transmembrane region" description="Helical" evidence="1">
    <location>
        <begin position="119"/>
        <end position="138"/>
    </location>
</feature>
<name>A0ABS0GW08_9ACTN</name>
<dbReference type="Proteomes" id="UP000638560">
    <property type="component" value="Unassembled WGS sequence"/>
</dbReference>
<comment type="caution">
    <text evidence="2">The sequence shown here is derived from an EMBL/GenBank/DDBJ whole genome shotgun (WGS) entry which is preliminary data.</text>
</comment>
<proteinExistence type="predicted"/>
<evidence type="ECO:0000256" key="1">
    <source>
        <dbReference type="SAM" id="Phobius"/>
    </source>
</evidence>
<sequence>MSERSERAPFPRRDDDRRIVVLADLLGVTLAGVVVGVVALLVFDWIFALLGIGEFGRANGWLAVILPAWVFVEEFRAWNFGPARVAGALVAAAVGIAAGLLAAGLAAGAPPLVSGGLGAAVFAVAYALVWFVGIRWLAGRTS</sequence>